<evidence type="ECO:0008006" key="4">
    <source>
        <dbReference type="Google" id="ProtNLM"/>
    </source>
</evidence>
<proteinExistence type="predicted"/>
<reference evidence="2 3" key="2">
    <citation type="submission" date="2013-11" db="EMBL/GenBank/DDBJ databases">
        <title>The Genome Sequence of Phytophthora parasitica CJ05E6.</title>
        <authorList>
            <consortium name="The Broad Institute Genomics Platform"/>
            <person name="Russ C."/>
            <person name="Tyler B."/>
            <person name="Panabieres F."/>
            <person name="Shan W."/>
            <person name="Tripathy S."/>
            <person name="Grunwald N."/>
            <person name="Machado M."/>
            <person name="Johnson C.S."/>
            <person name="Arredondo F."/>
            <person name="Hong C."/>
            <person name="Coffey M."/>
            <person name="Young S.K."/>
            <person name="Zeng Q."/>
            <person name="Gargeya S."/>
            <person name="Fitzgerald M."/>
            <person name="Abouelleil A."/>
            <person name="Alvarado L."/>
            <person name="Chapman S.B."/>
            <person name="Gainer-Dewar J."/>
            <person name="Goldberg J."/>
            <person name="Griggs A."/>
            <person name="Gujja S."/>
            <person name="Hansen M."/>
            <person name="Howarth C."/>
            <person name="Imamovic A."/>
            <person name="Ireland A."/>
            <person name="Larimer J."/>
            <person name="McCowan C."/>
            <person name="Murphy C."/>
            <person name="Pearson M."/>
            <person name="Poon T.W."/>
            <person name="Priest M."/>
            <person name="Roberts A."/>
            <person name="Saif S."/>
            <person name="Shea T."/>
            <person name="Sykes S."/>
            <person name="Wortman J."/>
            <person name="Nusbaum C."/>
            <person name="Birren B."/>
        </authorList>
    </citation>
    <scope>NUCLEOTIDE SEQUENCE [LARGE SCALE GENOMIC DNA]</scope>
    <source>
        <strain evidence="2 3">CJ05E6</strain>
    </source>
</reference>
<accession>W2JJ29</accession>
<sequence>MSSSNKSLTNKLVVSLMFTNNLGEEYVCLTCSKPCKSAHGYINLITHLRINHPTYLEDAGRAAKDRNSLRLPVIDEASRSIFRWCEWVVMNRLPLSSVERKMTRKNASLTPIAKNTLKRYLMRIFESVEARVAEELPSTFGIVLDGCTFSGRHYIAIFAVFNDPKMCRGTPAQDDPDYRLLHSTHSCRSFNRPLRNAKSRSAPCMTTWRSYRALRTRV</sequence>
<evidence type="ECO:0000313" key="2">
    <source>
        <dbReference type="EMBL" id="ETL46441.1"/>
    </source>
</evidence>
<dbReference type="VEuPathDB" id="FungiDB:PPTG_22288"/>
<evidence type="ECO:0000313" key="1">
    <source>
        <dbReference type="EMBL" id="ETK93018.1"/>
    </source>
</evidence>
<name>W2JJ29_PHYNI</name>
<dbReference type="AlphaFoldDB" id="W2JJ29"/>
<organism evidence="2 3">
    <name type="scientific">Phytophthora nicotianae</name>
    <name type="common">Potato buckeye rot agent</name>
    <name type="synonym">Phytophthora parasitica</name>
    <dbReference type="NCBI Taxonomy" id="4792"/>
    <lineage>
        <taxon>Eukaryota</taxon>
        <taxon>Sar</taxon>
        <taxon>Stramenopiles</taxon>
        <taxon>Oomycota</taxon>
        <taxon>Peronosporomycetes</taxon>
        <taxon>Peronosporales</taxon>
        <taxon>Peronosporaceae</taxon>
        <taxon>Phytophthora</taxon>
    </lineage>
</organism>
<dbReference type="PANTHER" id="PTHR40866:SF1">
    <property type="entry name" value="BED-TYPE DOMAIN-CONTAINING PROTEIN"/>
    <property type="match status" value="1"/>
</dbReference>
<reference evidence="1" key="1">
    <citation type="submission" date="2013-11" db="EMBL/GenBank/DDBJ databases">
        <title>The Genome Sequence of Phytophthora parasitica CJ02B3.</title>
        <authorList>
            <consortium name="The Broad Institute Genomics Platform"/>
            <person name="Russ C."/>
            <person name="Tyler B."/>
            <person name="Panabieres F."/>
            <person name="Shan W."/>
            <person name="Tripathy S."/>
            <person name="Grunwald N."/>
            <person name="Machado M."/>
            <person name="Johnson C.S."/>
            <person name="Arredondo F."/>
            <person name="Hong C."/>
            <person name="Coffey M."/>
            <person name="Young S.K."/>
            <person name="Zeng Q."/>
            <person name="Gargeya S."/>
            <person name="Fitzgerald M."/>
            <person name="Abouelleil A."/>
            <person name="Alvarado L."/>
            <person name="Chapman S.B."/>
            <person name="Gainer-Dewar J."/>
            <person name="Goldberg J."/>
            <person name="Griggs A."/>
            <person name="Gujja S."/>
            <person name="Hansen M."/>
            <person name="Howarth C."/>
            <person name="Imamovic A."/>
            <person name="Ireland A."/>
            <person name="Larimer J."/>
            <person name="McCowan C."/>
            <person name="Murphy C."/>
            <person name="Pearson M."/>
            <person name="Poon T.W."/>
            <person name="Priest M."/>
            <person name="Roberts A."/>
            <person name="Saif S."/>
            <person name="Shea T."/>
            <person name="Sykes S."/>
            <person name="Wortman J."/>
            <person name="Nusbaum C."/>
            <person name="Birren B."/>
        </authorList>
    </citation>
    <scope>NUCLEOTIDE SEQUENCE [LARGE SCALE GENOMIC DNA]</scope>
    <source>
        <strain evidence="1">CJ02B3</strain>
    </source>
</reference>
<evidence type="ECO:0000313" key="3">
    <source>
        <dbReference type="Proteomes" id="UP000053864"/>
    </source>
</evidence>
<dbReference type="Proteomes" id="UP000053236">
    <property type="component" value="Unassembled WGS sequence"/>
</dbReference>
<dbReference type="EMBL" id="KI671547">
    <property type="protein sequence ID" value="ETL46441.1"/>
    <property type="molecule type" value="Genomic_DNA"/>
</dbReference>
<gene>
    <name evidence="1" type="ORF">L915_03728</name>
    <name evidence="2" type="ORF">L916_03667</name>
</gene>
<dbReference type="PANTHER" id="PTHR40866">
    <property type="entry name" value="BED-TYPE DOMAIN-CONTAINING PROTEIN"/>
    <property type="match status" value="1"/>
</dbReference>
<dbReference type="Proteomes" id="UP000053864">
    <property type="component" value="Unassembled WGS sequence"/>
</dbReference>
<dbReference type="EMBL" id="KI685030">
    <property type="protein sequence ID" value="ETK93018.1"/>
    <property type="molecule type" value="Genomic_DNA"/>
</dbReference>
<protein>
    <recommendedName>
        <fullName evidence="4">BED-type domain-containing protein</fullName>
    </recommendedName>
</protein>